<dbReference type="EMBL" id="JANPWB010000001">
    <property type="protein sequence ID" value="KAJ1218420.1"/>
    <property type="molecule type" value="Genomic_DNA"/>
</dbReference>
<dbReference type="Proteomes" id="UP001066276">
    <property type="component" value="Chromosome 1_1"/>
</dbReference>
<sequence length="81" mass="8905">MLTTSKVPAVHDRNLQMSASCLLRSLLHGAATSHYCASALKPCLHPIQVVNHICEAVVFTLIRDSLHPIRQVKELTHHCAA</sequence>
<dbReference type="AlphaFoldDB" id="A0AAV7WWW2"/>
<evidence type="ECO:0000313" key="2">
    <source>
        <dbReference type="Proteomes" id="UP001066276"/>
    </source>
</evidence>
<reference evidence="1" key="1">
    <citation type="journal article" date="2022" name="bioRxiv">
        <title>Sequencing and chromosome-scale assembly of the giantPleurodeles waltlgenome.</title>
        <authorList>
            <person name="Brown T."/>
            <person name="Elewa A."/>
            <person name="Iarovenko S."/>
            <person name="Subramanian E."/>
            <person name="Araus A.J."/>
            <person name="Petzold A."/>
            <person name="Susuki M."/>
            <person name="Suzuki K.-i.T."/>
            <person name="Hayashi T."/>
            <person name="Toyoda A."/>
            <person name="Oliveira C."/>
            <person name="Osipova E."/>
            <person name="Leigh N.D."/>
            <person name="Simon A."/>
            <person name="Yun M.H."/>
        </authorList>
    </citation>
    <scope>NUCLEOTIDE SEQUENCE</scope>
    <source>
        <strain evidence="1">20211129_DDA</strain>
        <tissue evidence="1">Liver</tissue>
    </source>
</reference>
<protein>
    <recommendedName>
        <fullName evidence="3">Secreted protein</fullName>
    </recommendedName>
</protein>
<gene>
    <name evidence="1" type="ORF">NDU88_006000</name>
</gene>
<organism evidence="1 2">
    <name type="scientific">Pleurodeles waltl</name>
    <name type="common">Iberian ribbed newt</name>
    <dbReference type="NCBI Taxonomy" id="8319"/>
    <lineage>
        <taxon>Eukaryota</taxon>
        <taxon>Metazoa</taxon>
        <taxon>Chordata</taxon>
        <taxon>Craniata</taxon>
        <taxon>Vertebrata</taxon>
        <taxon>Euteleostomi</taxon>
        <taxon>Amphibia</taxon>
        <taxon>Batrachia</taxon>
        <taxon>Caudata</taxon>
        <taxon>Salamandroidea</taxon>
        <taxon>Salamandridae</taxon>
        <taxon>Pleurodelinae</taxon>
        <taxon>Pleurodeles</taxon>
    </lineage>
</organism>
<name>A0AAV7WWW2_PLEWA</name>
<keyword evidence="2" id="KW-1185">Reference proteome</keyword>
<evidence type="ECO:0008006" key="3">
    <source>
        <dbReference type="Google" id="ProtNLM"/>
    </source>
</evidence>
<accession>A0AAV7WWW2</accession>
<proteinExistence type="predicted"/>
<comment type="caution">
    <text evidence="1">The sequence shown here is derived from an EMBL/GenBank/DDBJ whole genome shotgun (WGS) entry which is preliminary data.</text>
</comment>
<evidence type="ECO:0000313" key="1">
    <source>
        <dbReference type="EMBL" id="KAJ1218420.1"/>
    </source>
</evidence>